<sequence length="218" mass="24355">MPVLGARENAIPKLAVADSYLPADTPSTMPSVISSVIFPSDPMSVSHPNPKYPPAFENSTFTIPFYYDALRTGDSFILFSNIAPHLATALLIRTFKSVRVQDYVDEVQAQVNAGMPWSSFMDGLRTHILGTEWPLRIANELAVMHMGSEESFEHYHLRVNRYLKDTKYYTEDLAMRTLLTSGSGDDLARRICADNTLPSIAEPPMSPTYTAHCLMTLY</sequence>
<dbReference type="EMBL" id="DF849506">
    <property type="protein sequence ID" value="GAT57600.1"/>
    <property type="molecule type" value="Genomic_DNA"/>
</dbReference>
<protein>
    <recommendedName>
        <fullName evidence="3">Helitron helicase-like domain-containing protein</fullName>
    </recommendedName>
</protein>
<evidence type="ECO:0000313" key="2">
    <source>
        <dbReference type="Proteomes" id="UP000815677"/>
    </source>
</evidence>
<dbReference type="Proteomes" id="UP000815677">
    <property type="component" value="Unassembled WGS sequence"/>
</dbReference>
<gene>
    <name evidence="1" type="ORF">MCHLO_14112</name>
</gene>
<proteinExistence type="predicted"/>
<reference evidence="1" key="1">
    <citation type="submission" date="2014-09" db="EMBL/GenBank/DDBJ databases">
        <title>Genome sequence of the luminous mushroom Mycena chlorophos for searching fungal bioluminescence genes.</title>
        <authorList>
            <person name="Tanaka Y."/>
            <person name="Kasuga D."/>
            <person name="Oba Y."/>
            <person name="Hase S."/>
            <person name="Sato K."/>
            <person name="Oba Y."/>
            <person name="Sakakibara Y."/>
        </authorList>
    </citation>
    <scope>NUCLEOTIDE SEQUENCE</scope>
</reference>
<accession>A0ABQ0M2R5</accession>
<evidence type="ECO:0000313" key="1">
    <source>
        <dbReference type="EMBL" id="GAT57600.1"/>
    </source>
</evidence>
<evidence type="ECO:0008006" key="3">
    <source>
        <dbReference type="Google" id="ProtNLM"/>
    </source>
</evidence>
<name>A0ABQ0M2R5_MYCCL</name>
<organism evidence="1 2">
    <name type="scientific">Mycena chlorophos</name>
    <name type="common">Agaric fungus</name>
    <name type="synonym">Agaricus chlorophos</name>
    <dbReference type="NCBI Taxonomy" id="658473"/>
    <lineage>
        <taxon>Eukaryota</taxon>
        <taxon>Fungi</taxon>
        <taxon>Dikarya</taxon>
        <taxon>Basidiomycota</taxon>
        <taxon>Agaricomycotina</taxon>
        <taxon>Agaricomycetes</taxon>
        <taxon>Agaricomycetidae</taxon>
        <taxon>Agaricales</taxon>
        <taxon>Marasmiineae</taxon>
        <taxon>Mycenaceae</taxon>
        <taxon>Mycena</taxon>
    </lineage>
</organism>
<keyword evidence="2" id="KW-1185">Reference proteome</keyword>